<keyword evidence="2" id="KW-1003">Cell membrane</keyword>
<dbReference type="GO" id="GO:0016763">
    <property type="term" value="F:pentosyltransferase activity"/>
    <property type="evidence" value="ECO:0007669"/>
    <property type="project" value="TreeGrafter"/>
</dbReference>
<feature type="transmembrane region" description="Helical" evidence="8">
    <location>
        <begin position="349"/>
        <end position="367"/>
    </location>
</feature>
<comment type="subcellular location">
    <subcellularLocation>
        <location evidence="1">Cell membrane</location>
        <topology evidence="1">Multi-pass membrane protein</topology>
    </subcellularLocation>
</comment>
<evidence type="ECO:0000256" key="1">
    <source>
        <dbReference type="ARBA" id="ARBA00004651"/>
    </source>
</evidence>
<dbReference type="AlphaFoldDB" id="A0A2S8GN11"/>
<evidence type="ECO:0000256" key="6">
    <source>
        <dbReference type="ARBA" id="ARBA00022989"/>
    </source>
</evidence>
<name>A0A2S8GN11_9BACT</name>
<feature type="transmembrane region" description="Helical" evidence="8">
    <location>
        <begin position="89"/>
        <end position="110"/>
    </location>
</feature>
<feature type="transmembrane region" description="Helical" evidence="8">
    <location>
        <begin position="174"/>
        <end position="203"/>
    </location>
</feature>
<keyword evidence="4" id="KW-0808">Transferase</keyword>
<feature type="transmembrane region" description="Helical" evidence="8">
    <location>
        <begin position="410"/>
        <end position="432"/>
    </location>
</feature>
<accession>A0A2S8GN11</accession>
<dbReference type="GO" id="GO:0009103">
    <property type="term" value="P:lipopolysaccharide biosynthetic process"/>
    <property type="evidence" value="ECO:0007669"/>
    <property type="project" value="UniProtKB-ARBA"/>
</dbReference>
<evidence type="ECO:0000256" key="5">
    <source>
        <dbReference type="ARBA" id="ARBA00022692"/>
    </source>
</evidence>
<dbReference type="PANTHER" id="PTHR33908:SF11">
    <property type="entry name" value="MEMBRANE PROTEIN"/>
    <property type="match status" value="1"/>
</dbReference>
<keyword evidence="3" id="KW-0328">Glycosyltransferase</keyword>
<evidence type="ECO:0000256" key="2">
    <source>
        <dbReference type="ARBA" id="ARBA00022475"/>
    </source>
</evidence>
<organism evidence="9 10">
    <name type="scientific">Blastopirellula marina</name>
    <dbReference type="NCBI Taxonomy" id="124"/>
    <lineage>
        <taxon>Bacteria</taxon>
        <taxon>Pseudomonadati</taxon>
        <taxon>Planctomycetota</taxon>
        <taxon>Planctomycetia</taxon>
        <taxon>Pirellulales</taxon>
        <taxon>Pirellulaceae</taxon>
        <taxon>Blastopirellula</taxon>
    </lineage>
</organism>
<evidence type="ECO:0000256" key="8">
    <source>
        <dbReference type="SAM" id="Phobius"/>
    </source>
</evidence>
<keyword evidence="7 8" id="KW-0472">Membrane</keyword>
<evidence type="ECO:0000313" key="10">
    <source>
        <dbReference type="Proteomes" id="UP000237819"/>
    </source>
</evidence>
<keyword evidence="5 8" id="KW-0812">Transmembrane</keyword>
<dbReference type="InterPro" id="IPR050297">
    <property type="entry name" value="LipidA_mod_glycosyltrf_83"/>
</dbReference>
<dbReference type="PANTHER" id="PTHR33908">
    <property type="entry name" value="MANNOSYLTRANSFERASE YKCB-RELATED"/>
    <property type="match status" value="1"/>
</dbReference>
<evidence type="ECO:0000313" key="9">
    <source>
        <dbReference type="EMBL" id="PQO45751.1"/>
    </source>
</evidence>
<evidence type="ECO:0000256" key="4">
    <source>
        <dbReference type="ARBA" id="ARBA00022679"/>
    </source>
</evidence>
<feature type="transmembrane region" description="Helical" evidence="8">
    <location>
        <begin position="215"/>
        <end position="235"/>
    </location>
</feature>
<evidence type="ECO:0008006" key="11">
    <source>
        <dbReference type="Google" id="ProtNLM"/>
    </source>
</evidence>
<feature type="transmembrane region" description="Helical" evidence="8">
    <location>
        <begin position="318"/>
        <end position="337"/>
    </location>
</feature>
<feature type="transmembrane region" description="Helical" evidence="8">
    <location>
        <begin position="373"/>
        <end position="390"/>
    </location>
</feature>
<dbReference type="EMBL" id="PUHZ01000013">
    <property type="protein sequence ID" value="PQO45751.1"/>
    <property type="molecule type" value="Genomic_DNA"/>
</dbReference>
<protein>
    <recommendedName>
        <fullName evidence="11">Glycosyltransferase RgtA/B/C/D-like domain-containing protein</fullName>
    </recommendedName>
</protein>
<sequence length="549" mass="61031">MGPALHPSLPVLCVVRWKIVLVCQALFVLTYALAVPLVMYAIGPDGTAYIQQAKFFALGDLWEAASGYWSPLLSLLSAPLIVAGVDPVIAFRVAQGVAGVGYIGAAIWGTTQIFQLTARGQWIVGLIAAITSAAWSCGLTTPDVAIALFLLLYFPFSASDELLTDWRKAAAAGVFGALAFLAKAYAFPFFLAHFTFCAALRYLADRKEVSLGRALLGWGVGLLAFAIVCGPWIGILSAKYGRFTFSNSGAFNHYQVGIEDFDWHVLYRLQEPAPDRINVWETPEKLQFEDWSPIASKENALRQIRHFKSNARKIVEGFWVFEVLGLFPAGLFVVWVASLAHGPKRPRFLVGWMILTLGIYAGGFMPVAFEIRYMWAVLMPLCLAQLWAFVEELVAQRNEYEFEASAWRRYVPVLFAVYLIFSCSLRPAFYLARDAFSDRASGRVQKQLGSELKAAGIAGPVAMIGDRWQDGLLVSYYADRPYLGKTLETNWDAAEQEFDQFGVQTLIVDSRDPLAEQIGRHGEWELVATSPVMDYELRTYRRTSPQSAD</sequence>
<evidence type="ECO:0000256" key="7">
    <source>
        <dbReference type="ARBA" id="ARBA00023136"/>
    </source>
</evidence>
<reference evidence="9 10" key="1">
    <citation type="submission" date="2018-02" db="EMBL/GenBank/DDBJ databases">
        <title>Comparative genomes isolates from brazilian mangrove.</title>
        <authorList>
            <person name="Araujo J.E."/>
            <person name="Taketani R.G."/>
            <person name="Silva M.C.P."/>
            <person name="Loureco M.V."/>
            <person name="Andreote F.D."/>
        </authorList>
    </citation>
    <scope>NUCLEOTIDE SEQUENCE [LARGE SCALE GENOMIC DNA]</scope>
    <source>
        <strain evidence="9 10">Nap-Phe MGV</strain>
    </source>
</reference>
<comment type="caution">
    <text evidence="9">The sequence shown here is derived from an EMBL/GenBank/DDBJ whole genome shotgun (WGS) entry which is preliminary data.</text>
</comment>
<feature type="transmembrane region" description="Helical" evidence="8">
    <location>
        <begin position="19"/>
        <end position="43"/>
    </location>
</feature>
<proteinExistence type="predicted"/>
<keyword evidence="6 8" id="KW-1133">Transmembrane helix</keyword>
<dbReference type="GO" id="GO:0005886">
    <property type="term" value="C:plasma membrane"/>
    <property type="evidence" value="ECO:0007669"/>
    <property type="project" value="UniProtKB-SubCell"/>
</dbReference>
<feature type="transmembrane region" description="Helical" evidence="8">
    <location>
        <begin position="122"/>
        <end position="154"/>
    </location>
</feature>
<gene>
    <name evidence="9" type="ORF">C5Y93_12550</name>
</gene>
<dbReference type="Proteomes" id="UP000237819">
    <property type="component" value="Unassembled WGS sequence"/>
</dbReference>
<evidence type="ECO:0000256" key="3">
    <source>
        <dbReference type="ARBA" id="ARBA00022676"/>
    </source>
</evidence>